<dbReference type="Gene3D" id="2.30.30.110">
    <property type="match status" value="1"/>
</dbReference>
<comment type="similarity">
    <text evidence="1">Belongs to the PemK/MazF family.</text>
</comment>
<name>A0AAN4UDN5_9ENTE</name>
<dbReference type="EMBL" id="BKBO01000063">
    <property type="protein sequence ID" value="GEQ50562.1"/>
    <property type="molecule type" value="Genomic_DNA"/>
</dbReference>
<accession>A0AAN4UDN5</accession>
<dbReference type="InterPro" id="IPR003477">
    <property type="entry name" value="PemK-like"/>
</dbReference>
<evidence type="ECO:0008006" key="7">
    <source>
        <dbReference type="Google" id="ProtNLM"/>
    </source>
</evidence>
<keyword evidence="2" id="KW-1277">Toxin-antitoxin system</keyword>
<dbReference type="GO" id="GO:0003677">
    <property type="term" value="F:DNA binding"/>
    <property type="evidence" value="ECO:0007669"/>
    <property type="project" value="InterPro"/>
</dbReference>
<comment type="caution">
    <text evidence="4">The sequence shown here is derived from an EMBL/GenBank/DDBJ whole genome shotgun (WGS) entry which is preliminary data.</text>
</comment>
<evidence type="ECO:0000256" key="1">
    <source>
        <dbReference type="ARBA" id="ARBA00007521"/>
    </source>
</evidence>
<dbReference type="Proteomes" id="UP000886597">
    <property type="component" value="Unassembled WGS sequence"/>
</dbReference>
<reference evidence="4" key="2">
    <citation type="journal article" date="2020" name="Int. Dairy J.">
        <title>Lactic acid bacterial diversity in Brie cheese focusing on salt concentration and pH of isolation medium and characterisation of halophilic and alkaliphilic lactic acid bacterial isolates.</title>
        <authorList>
            <person name="Unno R."/>
            <person name="Matsutani M."/>
            <person name="Suzuki T."/>
            <person name="Kodama K."/>
            <person name="Matsushita H."/>
            <person name="Yamasato K."/>
            <person name="Koizumi Y."/>
            <person name="Ishikawa M."/>
        </authorList>
    </citation>
    <scope>NUCLEOTIDE SEQUENCE</scope>
    <source>
        <strain evidence="4">7C1</strain>
        <strain evidence="3">8C4</strain>
    </source>
</reference>
<protein>
    <recommendedName>
        <fullName evidence="7">Type II toxin-antitoxin system PemK/MazF family toxin</fullName>
    </recommendedName>
</protein>
<proteinExistence type="inferred from homology"/>
<evidence type="ECO:0000256" key="2">
    <source>
        <dbReference type="ARBA" id="ARBA00022649"/>
    </source>
</evidence>
<keyword evidence="6" id="KW-1185">Reference proteome</keyword>
<evidence type="ECO:0000313" key="3">
    <source>
        <dbReference type="EMBL" id="GEQ50562.1"/>
    </source>
</evidence>
<dbReference type="Pfam" id="PF02452">
    <property type="entry name" value="PemK_toxin"/>
    <property type="match status" value="1"/>
</dbReference>
<evidence type="ECO:0000313" key="5">
    <source>
        <dbReference type="Proteomes" id="UP000886597"/>
    </source>
</evidence>
<organism evidence="4 5">
    <name type="scientific">Tetragenococcus koreensis</name>
    <dbReference type="NCBI Taxonomy" id="290335"/>
    <lineage>
        <taxon>Bacteria</taxon>
        <taxon>Bacillati</taxon>
        <taxon>Bacillota</taxon>
        <taxon>Bacilli</taxon>
        <taxon>Lactobacillales</taxon>
        <taxon>Enterococcaceae</taxon>
        <taxon>Tetragenococcus</taxon>
    </lineage>
</organism>
<dbReference type="InterPro" id="IPR011067">
    <property type="entry name" value="Plasmid_toxin/cell-grow_inhib"/>
</dbReference>
<dbReference type="Proteomes" id="UP000886607">
    <property type="component" value="Unassembled WGS sequence"/>
</dbReference>
<reference evidence="4" key="1">
    <citation type="submission" date="2019-08" db="EMBL/GenBank/DDBJ databases">
        <authorList>
            <person name="Ishikawa M."/>
            <person name="Suzuki T."/>
            <person name="Matsutani M."/>
        </authorList>
    </citation>
    <scope>NUCLEOTIDE SEQUENCE</scope>
    <source>
        <strain evidence="4">7C1</strain>
        <strain evidence="3">8C4</strain>
    </source>
</reference>
<evidence type="ECO:0000313" key="4">
    <source>
        <dbReference type="EMBL" id="GEQ55570.1"/>
    </source>
</evidence>
<sequence length="109" mass="12751">MEPMELYIADVPFDENNQSKIRPALVVEVKSKYVTLFKITSQYTHKSETIKELYYPIKDWHAAGLKKASYVDTHRTYDVTKAAVFNRRPLGKLTALDIMGLYKFIQKKY</sequence>
<dbReference type="RefSeq" id="WP_202584540.1">
    <property type="nucleotide sequence ID" value="NZ_BKBO01000063.1"/>
</dbReference>
<dbReference type="EMBL" id="BKBQ01000063">
    <property type="protein sequence ID" value="GEQ55570.1"/>
    <property type="molecule type" value="Genomic_DNA"/>
</dbReference>
<dbReference type="SUPFAM" id="SSF50118">
    <property type="entry name" value="Cell growth inhibitor/plasmid maintenance toxic component"/>
    <property type="match status" value="1"/>
</dbReference>
<dbReference type="AlphaFoldDB" id="A0AAN4UDN5"/>
<evidence type="ECO:0000313" key="6">
    <source>
        <dbReference type="Proteomes" id="UP000886607"/>
    </source>
</evidence>
<gene>
    <name evidence="3" type="ORF">TK11N_24140</name>
    <name evidence="4" type="ORF">TK2N_24140</name>
</gene>